<dbReference type="RefSeq" id="WP_203749407.1">
    <property type="nucleotide sequence ID" value="NZ_BONF01000026.1"/>
</dbReference>
<evidence type="ECO:0000313" key="3">
    <source>
        <dbReference type="Proteomes" id="UP000601223"/>
    </source>
</evidence>
<evidence type="ECO:0000256" key="1">
    <source>
        <dbReference type="SAM" id="Phobius"/>
    </source>
</evidence>
<accession>A0A8J3JM39</accession>
<keyword evidence="3" id="KW-1185">Reference proteome</keyword>
<dbReference type="Proteomes" id="UP000601223">
    <property type="component" value="Unassembled WGS sequence"/>
</dbReference>
<dbReference type="EMBL" id="BONF01000026">
    <property type="protein sequence ID" value="GIF83108.1"/>
    <property type="molecule type" value="Genomic_DNA"/>
</dbReference>
<dbReference type="AlphaFoldDB" id="A0A8J3JM39"/>
<gene>
    <name evidence="2" type="ORF">Cba03nite_44570</name>
</gene>
<organism evidence="2 3">
    <name type="scientific">Catellatospora bangladeshensis</name>
    <dbReference type="NCBI Taxonomy" id="310355"/>
    <lineage>
        <taxon>Bacteria</taxon>
        <taxon>Bacillati</taxon>
        <taxon>Actinomycetota</taxon>
        <taxon>Actinomycetes</taxon>
        <taxon>Micromonosporales</taxon>
        <taxon>Micromonosporaceae</taxon>
        <taxon>Catellatospora</taxon>
    </lineage>
</organism>
<name>A0A8J3JM39_9ACTN</name>
<reference evidence="2 3" key="1">
    <citation type="submission" date="2021-01" db="EMBL/GenBank/DDBJ databases">
        <title>Whole genome shotgun sequence of Catellatospora bangladeshensis NBRC 107357.</title>
        <authorList>
            <person name="Komaki H."/>
            <person name="Tamura T."/>
        </authorList>
    </citation>
    <scope>NUCLEOTIDE SEQUENCE [LARGE SCALE GENOMIC DNA]</scope>
    <source>
        <strain evidence="2 3">NBRC 107357</strain>
    </source>
</reference>
<keyword evidence="1" id="KW-0812">Transmembrane</keyword>
<proteinExistence type="predicted"/>
<sequence length="74" mass="7768">MWIYAGVILLGGAALGLVDTKLAVLWLIVTGVLFAGRIALAAGDSEVPRGMSREWWIGAAVVLVFGVVACLLAW</sequence>
<feature type="transmembrane region" description="Helical" evidence="1">
    <location>
        <begin position="55"/>
        <end position="73"/>
    </location>
</feature>
<keyword evidence="1" id="KW-0472">Membrane</keyword>
<evidence type="ECO:0008006" key="4">
    <source>
        <dbReference type="Google" id="ProtNLM"/>
    </source>
</evidence>
<keyword evidence="1" id="KW-1133">Transmembrane helix</keyword>
<comment type="caution">
    <text evidence="2">The sequence shown here is derived from an EMBL/GenBank/DDBJ whole genome shotgun (WGS) entry which is preliminary data.</text>
</comment>
<evidence type="ECO:0000313" key="2">
    <source>
        <dbReference type="EMBL" id="GIF83108.1"/>
    </source>
</evidence>
<protein>
    <recommendedName>
        <fullName evidence="4">DUF3017 domain-containing protein</fullName>
    </recommendedName>
</protein>